<comment type="caution">
    <text evidence="2">The sequence shown here is derived from an EMBL/GenBank/DDBJ whole genome shotgun (WGS) entry which is preliminary data.</text>
</comment>
<proteinExistence type="predicted"/>
<organism evidence="2 3">
    <name type="scientific">Nakamurella flavida</name>
    <dbReference type="NCBI Taxonomy" id="363630"/>
    <lineage>
        <taxon>Bacteria</taxon>
        <taxon>Bacillati</taxon>
        <taxon>Actinomycetota</taxon>
        <taxon>Actinomycetes</taxon>
        <taxon>Nakamurellales</taxon>
        <taxon>Nakamurellaceae</taxon>
        <taxon>Nakamurella</taxon>
    </lineage>
</organism>
<evidence type="ECO:0000313" key="2">
    <source>
        <dbReference type="EMBL" id="MBM9478118.1"/>
    </source>
</evidence>
<dbReference type="GO" id="GO:0006253">
    <property type="term" value="P:dCTP catabolic process"/>
    <property type="evidence" value="ECO:0007669"/>
    <property type="project" value="TreeGrafter"/>
</dbReference>
<dbReference type="GO" id="GO:0042262">
    <property type="term" value="P:DNA protection"/>
    <property type="evidence" value="ECO:0007669"/>
    <property type="project" value="TreeGrafter"/>
</dbReference>
<dbReference type="GO" id="GO:0005829">
    <property type="term" value="C:cytosol"/>
    <property type="evidence" value="ECO:0007669"/>
    <property type="project" value="TreeGrafter"/>
</dbReference>
<dbReference type="Pfam" id="PF03819">
    <property type="entry name" value="MazG"/>
    <property type="match status" value="1"/>
</dbReference>
<dbReference type="GO" id="GO:0047840">
    <property type="term" value="F:dCTP diphosphatase activity"/>
    <property type="evidence" value="ECO:0007669"/>
    <property type="project" value="TreeGrafter"/>
</dbReference>
<sequence length="115" mass="12863">MYDLRELTEAVRTFNRDRDWEQFHDAKSLLLALVGEVGEVAELLQWQPAATVREDVKAGRLHTRLAEELADVLLYLVMLADETGVDLGPAAAVKLAATAQRYPASKFRGQAPERQ</sequence>
<dbReference type="AlphaFoldDB" id="A0A938YRY5"/>
<dbReference type="PANTHER" id="PTHR46523">
    <property type="entry name" value="DCTP PYROPHOSPHATASE 1"/>
    <property type="match status" value="1"/>
</dbReference>
<dbReference type="Proteomes" id="UP000663801">
    <property type="component" value="Unassembled WGS sequence"/>
</dbReference>
<dbReference type="Gene3D" id="1.10.287.1080">
    <property type="entry name" value="MazG-like"/>
    <property type="match status" value="1"/>
</dbReference>
<gene>
    <name evidence="2" type="ORF">JL107_16850</name>
</gene>
<dbReference type="PIRSF" id="PIRSF029826">
    <property type="entry name" value="UCP029826_pph"/>
    <property type="match status" value="1"/>
</dbReference>
<dbReference type="EMBL" id="JAERWL010000015">
    <property type="protein sequence ID" value="MBM9478118.1"/>
    <property type="molecule type" value="Genomic_DNA"/>
</dbReference>
<accession>A0A938YRY5</accession>
<reference evidence="2" key="1">
    <citation type="submission" date="2021-01" db="EMBL/GenBank/DDBJ databases">
        <title>KCTC 19127 draft genome.</title>
        <authorList>
            <person name="An D."/>
        </authorList>
    </citation>
    <scope>NUCLEOTIDE SEQUENCE</scope>
    <source>
        <strain evidence="2">KCTC 19127</strain>
    </source>
</reference>
<feature type="domain" description="NTP pyrophosphohydrolase MazG-like" evidence="1">
    <location>
        <begin position="27"/>
        <end position="94"/>
    </location>
</feature>
<dbReference type="InterPro" id="IPR025984">
    <property type="entry name" value="DCTPP"/>
</dbReference>
<dbReference type="SUPFAM" id="SSF101386">
    <property type="entry name" value="all-alpha NTP pyrophosphatases"/>
    <property type="match status" value="1"/>
</dbReference>
<dbReference type="CDD" id="cd11537">
    <property type="entry name" value="NTP-PPase_RS21-C6_like"/>
    <property type="match status" value="1"/>
</dbReference>
<evidence type="ECO:0000313" key="3">
    <source>
        <dbReference type="Proteomes" id="UP000663801"/>
    </source>
</evidence>
<protein>
    <submittedName>
        <fullName evidence="2">Nucleotide pyrophosphohydrolase</fullName>
    </submittedName>
</protein>
<name>A0A938YRY5_9ACTN</name>
<dbReference type="InterPro" id="IPR052555">
    <property type="entry name" value="dCTP_Pyrophosphatase"/>
</dbReference>
<dbReference type="RefSeq" id="WP_205258240.1">
    <property type="nucleotide sequence ID" value="NZ_BAAAPV010000002.1"/>
</dbReference>
<dbReference type="InterPro" id="IPR004518">
    <property type="entry name" value="MazG-like_dom"/>
</dbReference>
<keyword evidence="3" id="KW-1185">Reference proteome</keyword>
<evidence type="ECO:0000259" key="1">
    <source>
        <dbReference type="Pfam" id="PF03819"/>
    </source>
</evidence>
<dbReference type="PANTHER" id="PTHR46523:SF1">
    <property type="entry name" value="DCTP PYROPHOSPHATASE 1"/>
    <property type="match status" value="1"/>
</dbReference>